<evidence type="ECO:0000313" key="2">
    <source>
        <dbReference type="Proteomes" id="UP001165186"/>
    </source>
</evidence>
<protein>
    <submittedName>
        <fullName evidence="1">Uncharacterized protein</fullName>
    </submittedName>
</protein>
<dbReference type="Proteomes" id="UP001165186">
    <property type="component" value="Unassembled WGS sequence"/>
</dbReference>
<name>A0ACB5RWA7_9PEZI</name>
<reference evidence="1" key="1">
    <citation type="submission" date="2024-09" db="EMBL/GenBank/DDBJ databases">
        <title>Draft Genome Sequences of Neofusicoccum parvum.</title>
        <authorList>
            <person name="Ashida A."/>
            <person name="Camagna M."/>
            <person name="Tanaka A."/>
            <person name="Takemoto D."/>
        </authorList>
    </citation>
    <scope>NUCLEOTIDE SEQUENCE</scope>
    <source>
        <strain evidence="1">PPO83</strain>
    </source>
</reference>
<proteinExistence type="predicted"/>
<gene>
    <name evidence="1" type="primary">g5938</name>
    <name evidence="1" type="ORF">NpPPO83_00005938</name>
</gene>
<comment type="caution">
    <text evidence="1">The sequence shown here is derived from an EMBL/GenBank/DDBJ whole genome shotgun (WGS) entry which is preliminary data.</text>
</comment>
<keyword evidence="2" id="KW-1185">Reference proteome</keyword>
<accession>A0ACB5RWA7</accession>
<evidence type="ECO:0000313" key="1">
    <source>
        <dbReference type="EMBL" id="GME24797.1"/>
    </source>
</evidence>
<sequence>METAPLTLAHAHARNASAETWKANSSQASDEHQLAAGEFARAAKGTSDLEAFRVLKLLESHHERLASIIKCNHASPHPQGPLRAANPRETCRPPSPAT</sequence>
<dbReference type="EMBL" id="BSXG01000015">
    <property type="protein sequence ID" value="GME24797.1"/>
    <property type="molecule type" value="Genomic_DNA"/>
</dbReference>
<organism evidence="1 2">
    <name type="scientific">Neofusicoccum parvum</name>
    <dbReference type="NCBI Taxonomy" id="310453"/>
    <lineage>
        <taxon>Eukaryota</taxon>
        <taxon>Fungi</taxon>
        <taxon>Dikarya</taxon>
        <taxon>Ascomycota</taxon>
        <taxon>Pezizomycotina</taxon>
        <taxon>Dothideomycetes</taxon>
        <taxon>Dothideomycetes incertae sedis</taxon>
        <taxon>Botryosphaeriales</taxon>
        <taxon>Botryosphaeriaceae</taxon>
        <taxon>Neofusicoccum</taxon>
    </lineage>
</organism>